<feature type="chain" id="PRO_5025330598" evidence="1">
    <location>
        <begin position="26"/>
        <end position="990"/>
    </location>
</feature>
<accession>A0A6B0YWU7</accession>
<dbReference type="AlphaFoldDB" id="A0A6B0YWU7"/>
<evidence type="ECO:0000256" key="1">
    <source>
        <dbReference type="SAM" id="SignalP"/>
    </source>
</evidence>
<organism evidence="2">
    <name type="scientific">Caldilineaceae bacterium SB0664_bin_27</name>
    <dbReference type="NCBI Taxonomy" id="2605260"/>
    <lineage>
        <taxon>Bacteria</taxon>
        <taxon>Bacillati</taxon>
        <taxon>Chloroflexota</taxon>
        <taxon>Caldilineae</taxon>
        <taxon>Caldilineales</taxon>
        <taxon>Caldilineaceae</taxon>
    </lineage>
</organism>
<feature type="signal peptide" evidence="1">
    <location>
        <begin position="1"/>
        <end position="25"/>
    </location>
</feature>
<evidence type="ECO:0000313" key="2">
    <source>
        <dbReference type="EMBL" id="MXY95530.1"/>
    </source>
</evidence>
<dbReference type="EMBL" id="VXRG01000158">
    <property type="protein sequence ID" value="MXY95530.1"/>
    <property type="molecule type" value="Genomic_DNA"/>
</dbReference>
<gene>
    <name evidence="2" type="ORF">F4Y42_19005</name>
</gene>
<protein>
    <submittedName>
        <fullName evidence="2">Uncharacterized protein</fullName>
    </submittedName>
</protein>
<reference evidence="2" key="1">
    <citation type="submission" date="2019-09" db="EMBL/GenBank/DDBJ databases">
        <title>Characterisation of the sponge microbiome using genome-centric metagenomics.</title>
        <authorList>
            <person name="Engelberts J.P."/>
            <person name="Robbins S.J."/>
            <person name="De Goeij J.M."/>
            <person name="Aranda M."/>
            <person name="Bell S.C."/>
            <person name="Webster N.S."/>
        </authorList>
    </citation>
    <scope>NUCLEOTIDE SEQUENCE</scope>
    <source>
        <strain evidence="2">SB0664_bin_27</strain>
    </source>
</reference>
<sequence length="990" mass="105530">MKTANCVRFLLAVLLLISASTPVLAQTPAQCASEEPIRPGDTVTDAVSDVPAAHVDITEVETSLTGERLTVVFHLRDLPETLKFNRTEFGRGAMEYAWEVAIDVDNDLSTGPGGFDMLLSAYHITGGSRLEPESDVLASIGAMVKASLWEIEPDGSISTVTYTIRQLADGSSRTVGDGGTTVHVEADTITIADVIPGITSTSRLAFETYDVQFAGGADQIACHDSYRKSAGAWGCNSGAVMITPGQTATDEVFDVSAAYLDIVEAGTSLSGETLTVSFRFRDIPETLTFNRTSTSTNSMEYSWGVMVDADGDPKTGDGGFDYLLSAHHIAWPDNAGDNTEAPIEEVAKVSVWKMEPGGITTSLRRASLEVSAETDMMTLSGRIPGITPDSRLSFRTFKHLGVSDELGCQEPPVILKSSSRCDVGGTITPGESVIDDVSDTLPAHVDVTEISTFLSEETLTVVFHLRDVPEELTFNRSGVLKDALEYSWEVSIDVDGDRETGVGGFEYILFAADGPFSKSGVRDRSVALIADNLIASSWYLKSTGIASFPEIDIFGWARIEVSTEEDTITLSGEFPGITEESQLAFGVYDHLGGAEEIGCLTPFGIGRPHSPFQNRSDWSAVTLGRSASADVSYALVGHIDIRGVMTAVEGETLTVTLQLRDIPETLTFARTGVPEDALEYSWEVSVDVDADSKTGNGGYDYMLSAAYFVPRLAQGSNTAAEITQPGFVRASLWGLDRKGYRVLAEADIDVEVSAAGNTITLSGEIPGITEASPLKVRAYDYLAGSVEMSTHGPPLMTLAVDSCRSDSAAITPGQRVVDDAVSDKLPAHVDITEVSSELTGSGALAVVLHLRDIPETLEFNRKGVSGNTQEYRWEVSVDVDNDRETGLTGMGTEYSLSAGHFVQPWASGEAAHLPVSQAVEGDFWQLGPDGIGIRLSGINIDVSPEENTITLIGHIPGITSASRLIFEAYDVLNGSDLIACQALSGSGGGE</sequence>
<proteinExistence type="predicted"/>
<keyword evidence="1" id="KW-0732">Signal</keyword>
<name>A0A6B0YWU7_9CHLR</name>
<comment type="caution">
    <text evidence="2">The sequence shown here is derived from an EMBL/GenBank/DDBJ whole genome shotgun (WGS) entry which is preliminary data.</text>
</comment>